<organism evidence="9 10">
    <name type="scientific">Phenylobacterium koreense</name>
    <dbReference type="NCBI Taxonomy" id="266125"/>
    <lineage>
        <taxon>Bacteria</taxon>
        <taxon>Pseudomonadati</taxon>
        <taxon>Pseudomonadota</taxon>
        <taxon>Alphaproteobacteria</taxon>
        <taxon>Caulobacterales</taxon>
        <taxon>Caulobacteraceae</taxon>
        <taxon>Phenylobacterium</taxon>
    </lineage>
</organism>
<dbReference type="PROSITE" id="PS51257">
    <property type="entry name" value="PROKAR_LIPOPROTEIN"/>
    <property type="match status" value="1"/>
</dbReference>
<dbReference type="InterPro" id="IPR036908">
    <property type="entry name" value="RlpA-like_sf"/>
</dbReference>
<evidence type="ECO:0000256" key="2">
    <source>
        <dbReference type="ARBA" id="ARBA00012587"/>
    </source>
</evidence>
<dbReference type="SUPFAM" id="SSF50685">
    <property type="entry name" value="Barwin-like endoglucanases"/>
    <property type="match status" value="1"/>
</dbReference>
<feature type="compositionally biased region" description="Pro residues" evidence="6">
    <location>
        <begin position="22"/>
        <end position="47"/>
    </location>
</feature>
<reference evidence="9 10" key="1">
    <citation type="submission" date="2024-06" db="EMBL/GenBank/DDBJ databases">
        <title>Genomic Encyclopedia of Type Strains, Phase IV (KMG-IV): sequencing the most valuable type-strain genomes for metagenomic binning, comparative biology and taxonomic classification.</title>
        <authorList>
            <person name="Goeker M."/>
        </authorList>
    </citation>
    <scope>NUCLEOTIDE SEQUENCE [LARGE SCALE GENOMIC DNA]</scope>
    <source>
        <strain evidence="9 10">DSM 17809</strain>
    </source>
</reference>
<dbReference type="SMART" id="SM00925">
    <property type="entry name" value="MltA"/>
    <property type="match status" value="1"/>
</dbReference>
<dbReference type="CDD" id="cd14485">
    <property type="entry name" value="mltA_like_LT_A"/>
    <property type="match status" value="1"/>
</dbReference>
<keyword evidence="7" id="KW-0732">Signal</keyword>
<evidence type="ECO:0000256" key="4">
    <source>
        <dbReference type="ARBA" id="ARBA00023316"/>
    </source>
</evidence>
<comment type="caution">
    <text evidence="9">The sequence shown here is derived from an EMBL/GenBank/DDBJ whole genome shotgun (WGS) entry which is preliminary data.</text>
</comment>
<dbReference type="PIRSF" id="PIRSF019422">
    <property type="entry name" value="MltA"/>
    <property type="match status" value="1"/>
</dbReference>
<comment type="catalytic activity">
    <reaction evidence="1">
        <text>Exolytic cleavage of the (1-&gt;4)-beta-glycosidic linkage between N-acetylmuramic acid (MurNAc) and N-acetylglucosamine (GlcNAc) residues in peptidoglycan, from either the reducing or the non-reducing ends of the peptidoglycan chains, with concomitant formation of a 1,6-anhydrobond in the MurNAc residue.</text>
        <dbReference type="EC" id="4.2.2.n1"/>
    </reaction>
</comment>
<evidence type="ECO:0000313" key="9">
    <source>
        <dbReference type="EMBL" id="MET3526430.1"/>
    </source>
</evidence>
<dbReference type="Gene3D" id="2.40.40.10">
    <property type="entry name" value="RlpA-like domain"/>
    <property type="match status" value="1"/>
</dbReference>
<protein>
    <recommendedName>
        <fullName evidence="2">peptidoglycan lytic exotransglycosylase</fullName>
        <ecNumber evidence="2">4.2.2.n1</ecNumber>
    </recommendedName>
    <alternativeName>
        <fullName evidence="5">Murein hydrolase A</fullName>
    </alternativeName>
</protein>
<dbReference type="Gene3D" id="2.40.240.50">
    <property type="entry name" value="Barwin-like endoglucanases"/>
    <property type="match status" value="1"/>
</dbReference>
<feature type="signal peptide" evidence="7">
    <location>
        <begin position="1"/>
        <end position="18"/>
    </location>
</feature>
<feature type="domain" description="Lytic transglycosylase MltA" evidence="8">
    <location>
        <begin position="125"/>
        <end position="272"/>
    </location>
</feature>
<gene>
    <name evidence="9" type="ORF">ABID41_001525</name>
</gene>
<feature type="chain" id="PRO_5045689273" description="peptidoglycan lytic exotransglycosylase" evidence="7">
    <location>
        <begin position="19"/>
        <end position="377"/>
    </location>
</feature>
<keyword evidence="10" id="KW-1185">Reference proteome</keyword>
<dbReference type="Pfam" id="PF06725">
    <property type="entry name" value="3D"/>
    <property type="match status" value="1"/>
</dbReference>
<dbReference type="InterPro" id="IPR010611">
    <property type="entry name" value="3D_dom"/>
</dbReference>
<dbReference type="Proteomes" id="UP001549110">
    <property type="component" value="Unassembled WGS sequence"/>
</dbReference>
<name>A0ABV2EHC7_9CAUL</name>
<dbReference type="PANTHER" id="PTHR30124">
    <property type="entry name" value="MEMBRANE-BOUND LYTIC MUREIN TRANSGLYCOSYLASE A"/>
    <property type="match status" value="1"/>
</dbReference>
<accession>A0ABV2EHC7</accession>
<dbReference type="InterPro" id="IPR026044">
    <property type="entry name" value="MltA"/>
</dbReference>
<evidence type="ECO:0000313" key="10">
    <source>
        <dbReference type="Proteomes" id="UP001549110"/>
    </source>
</evidence>
<evidence type="ECO:0000256" key="7">
    <source>
        <dbReference type="SAM" id="SignalP"/>
    </source>
</evidence>
<sequence length="377" mass="40384">MSRLFPALLLTLILAACATPKAVPPPAPPRPGPSAPPPTRPAPPPARPESFSQLPGWAQDDHAAGYEAFRTTCGVSRDPALGEICRRARAIGPLDAYRARAFFEENFQPELILGEGILTAYFSPEYEARERPDAEFSAPVRPKPIDLVGNGVGGKAALRRGPDGRTAPYPDRALIETSPIGQPLAWMRPEDLFFLQIQGSGVLSFPSGRRSKAVFAATNGKTFVGIANPMRDRGLLPANNTSGEAIRAWLADNRGPRADEIMRLNPRYVFFTLSPDDGRQPVGAAGIPLPAGRAIAVDTGRNSLGDIYFIEGVAPTLNGAFPAYRRTVMALDAGGAIKGQVRADLYLGLGDAAGAEAGRVRHTLRMHRLVPKVGPYR</sequence>
<dbReference type="EC" id="4.2.2.n1" evidence="2"/>
<evidence type="ECO:0000256" key="5">
    <source>
        <dbReference type="ARBA" id="ARBA00030918"/>
    </source>
</evidence>
<evidence type="ECO:0000256" key="6">
    <source>
        <dbReference type="SAM" id="MobiDB-lite"/>
    </source>
</evidence>
<dbReference type="EMBL" id="JBEPLU010000001">
    <property type="protein sequence ID" value="MET3526430.1"/>
    <property type="molecule type" value="Genomic_DNA"/>
</dbReference>
<keyword evidence="4" id="KW-0961">Cell wall biogenesis/degradation</keyword>
<dbReference type="PANTHER" id="PTHR30124:SF0">
    <property type="entry name" value="MEMBRANE-BOUND LYTIC MUREIN TRANSGLYCOSYLASE A"/>
    <property type="match status" value="1"/>
</dbReference>
<keyword evidence="3" id="KW-0456">Lyase</keyword>
<evidence type="ECO:0000256" key="3">
    <source>
        <dbReference type="ARBA" id="ARBA00023239"/>
    </source>
</evidence>
<evidence type="ECO:0000256" key="1">
    <source>
        <dbReference type="ARBA" id="ARBA00001420"/>
    </source>
</evidence>
<feature type="region of interest" description="Disordered" evidence="6">
    <location>
        <begin position="22"/>
        <end position="52"/>
    </location>
</feature>
<dbReference type="CDD" id="cd14668">
    <property type="entry name" value="mlta_B"/>
    <property type="match status" value="1"/>
</dbReference>
<dbReference type="InterPro" id="IPR005300">
    <property type="entry name" value="MltA_B"/>
</dbReference>
<dbReference type="Pfam" id="PF03562">
    <property type="entry name" value="MltA"/>
    <property type="match status" value="1"/>
</dbReference>
<evidence type="ECO:0000259" key="8">
    <source>
        <dbReference type="SMART" id="SM00925"/>
    </source>
</evidence>
<proteinExistence type="predicted"/>